<sequence>MSIQTAKDYVARFLADEDFARRVIAAEDSFARRKLVEAEGFKFSKIEIDSVAADLSPEELSEITRGPWTGSMCECGREGMLGCR</sequence>
<protein>
    <submittedName>
        <fullName evidence="1">Uncharacterized protein</fullName>
    </submittedName>
</protein>
<dbReference type="EMBL" id="CP001101">
    <property type="protein sequence ID" value="ACE03636.1"/>
    <property type="molecule type" value="Genomic_DNA"/>
</dbReference>
<dbReference type="KEGG" id="cpb:Cphamn1_0678"/>
<accession>B3ENA6</accession>
<dbReference type="InterPro" id="IPR022516">
    <property type="entry name" value="CHP03798_Ocin"/>
</dbReference>
<dbReference type="AlphaFoldDB" id="B3ENA6"/>
<gene>
    <name evidence="1" type="ordered locus">Cphamn1_0678</name>
</gene>
<dbReference type="NCBIfam" id="TIGR03798">
    <property type="entry name" value="leader_Nif11"/>
    <property type="match status" value="1"/>
</dbReference>
<reference evidence="1" key="1">
    <citation type="submission" date="2008-06" db="EMBL/GenBank/DDBJ databases">
        <title>Complete sequence of Chlorobium phaeobacteroides BS1.</title>
        <authorList>
            <consortium name="US DOE Joint Genome Institute"/>
            <person name="Lucas S."/>
            <person name="Copeland A."/>
            <person name="Lapidus A."/>
            <person name="Glavina del Rio T."/>
            <person name="Dalin E."/>
            <person name="Tice H."/>
            <person name="Bruce D."/>
            <person name="Goodwin L."/>
            <person name="Pitluck S."/>
            <person name="Schmutz J."/>
            <person name="Larimer F."/>
            <person name="Land M."/>
            <person name="Hauser L."/>
            <person name="Kyrpides N."/>
            <person name="Ovchinnikova G."/>
            <person name="Li T."/>
            <person name="Liu Z."/>
            <person name="Zhao F."/>
            <person name="Overmann J."/>
            <person name="Bryant D.A."/>
            <person name="Richardson P."/>
        </authorList>
    </citation>
    <scope>NUCLEOTIDE SEQUENCE [LARGE SCALE GENOMIC DNA]</scope>
    <source>
        <strain evidence="1">BS1</strain>
    </source>
</reference>
<proteinExistence type="predicted"/>
<dbReference type="HOGENOM" id="CLU_158613_3_1_10"/>
<evidence type="ECO:0000313" key="1">
    <source>
        <dbReference type="EMBL" id="ACE03636.1"/>
    </source>
</evidence>
<name>B3ENA6_CHLPB</name>
<organism evidence="1">
    <name type="scientific">Chlorobium phaeobacteroides (strain BS1)</name>
    <dbReference type="NCBI Taxonomy" id="331678"/>
    <lineage>
        <taxon>Bacteria</taxon>
        <taxon>Pseudomonadati</taxon>
        <taxon>Chlorobiota</taxon>
        <taxon>Chlorobiia</taxon>
        <taxon>Chlorobiales</taxon>
        <taxon>Chlorobiaceae</taxon>
        <taxon>Chlorobium/Pelodictyon group</taxon>
        <taxon>Chlorobium</taxon>
    </lineage>
</organism>